<name>A0ABU9HT57_9FLAO</name>
<dbReference type="EMBL" id="JBBYHR010000002">
    <property type="protein sequence ID" value="MEL1243346.1"/>
    <property type="molecule type" value="Genomic_DNA"/>
</dbReference>
<dbReference type="Gene3D" id="3.40.50.200">
    <property type="entry name" value="Peptidase S8/S53 domain"/>
    <property type="match status" value="1"/>
</dbReference>
<organism evidence="9 10">
    <name type="scientific">Flavobacterium arundinis</name>
    <dbReference type="NCBI Taxonomy" id="3139143"/>
    <lineage>
        <taxon>Bacteria</taxon>
        <taxon>Pseudomonadati</taxon>
        <taxon>Bacteroidota</taxon>
        <taxon>Flavobacteriia</taxon>
        <taxon>Flavobacteriales</taxon>
        <taxon>Flavobacteriaceae</taxon>
        <taxon>Flavobacterium</taxon>
    </lineage>
</organism>
<comment type="similarity">
    <text evidence="5">Belongs to the peptidase S8 family.</text>
</comment>
<evidence type="ECO:0000313" key="10">
    <source>
        <dbReference type="Proteomes" id="UP001464555"/>
    </source>
</evidence>
<evidence type="ECO:0000256" key="2">
    <source>
        <dbReference type="ARBA" id="ARBA00022729"/>
    </source>
</evidence>
<comment type="caution">
    <text evidence="5">Lacks conserved residue(s) required for the propagation of feature annotation.</text>
</comment>
<dbReference type="SUPFAM" id="SSF49785">
    <property type="entry name" value="Galactose-binding domain-like"/>
    <property type="match status" value="1"/>
</dbReference>
<dbReference type="InterPro" id="IPR034058">
    <property type="entry name" value="TagA/B/C/D_pept_dom"/>
</dbReference>
<dbReference type="InterPro" id="IPR008979">
    <property type="entry name" value="Galactose-bd-like_sf"/>
</dbReference>
<accession>A0ABU9HT57</accession>
<feature type="domain" description="Peptidase S8/S53" evidence="7">
    <location>
        <begin position="152"/>
        <end position="398"/>
    </location>
</feature>
<evidence type="ECO:0000256" key="3">
    <source>
        <dbReference type="ARBA" id="ARBA00022801"/>
    </source>
</evidence>
<dbReference type="InterPro" id="IPR023828">
    <property type="entry name" value="Peptidase_S8_Ser-AS"/>
</dbReference>
<reference evidence="9 10" key="1">
    <citation type="submission" date="2024-04" db="EMBL/GenBank/DDBJ databases">
        <title>Flavobacterium sp. DGU11 16S ribosomal RNA gene Genome sequencing and assembly.</title>
        <authorList>
            <person name="Park S."/>
        </authorList>
    </citation>
    <scope>NUCLEOTIDE SEQUENCE [LARGE SCALE GENOMIC DNA]</scope>
    <source>
        <strain evidence="9 10">DGU11</strain>
    </source>
</reference>
<dbReference type="PANTHER" id="PTHR43399">
    <property type="entry name" value="SUBTILISIN-RELATED"/>
    <property type="match status" value="1"/>
</dbReference>
<keyword evidence="3" id="KW-0378">Hydrolase</keyword>
<dbReference type="Pfam" id="PF18962">
    <property type="entry name" value="Por_Secre_tail"/>
    <property type="match status" value="1"/>
</dbReference>
<gene>
    <name evidence="9" type="ORF">AAEO56_03660</name>
</gene>
<dbReference type="Proteomes" id="UP001464555">
    <property type="component" value="Unassembled WGS sequence"/>
</dbReference>
<dbReference type="PROSITE" id="PS00138">
    <property type="entry name" value="SUBTILASE_SER"/>
    <property type="match status" value="1"/>
</dbReference>
<dbReference type="PRINTS" id="PR00723">
    <property type="entry name" value="SUBTILISIN"/>
</dbReference>
<dbReference type="InterPro" id="IPR026444">
    <property type="entry name" value="Secre_tail"/>
</dbReference>
<dbReference type="Gene3D" id="2.60.120.380">
    <property type="match status" value="2"/>
</dbReference>
<protein>
    <submittedName>
        <fullName evidence="9">S8 family serine peptidase</fullName>
    </submittedName>
</protein>
<dbReference type="PANTHER" id="PTHR43399:SF5">
    <property type="entry name" value="PEPTIDASE S8 FAMILY WITH PROTEASE-ASSOCIATED DOMAIN"/>
    <property type="match status" value="1"/>
</dbReference>
<dbReference type="InterPro" id="IPR015500">
    <property type="entry name" value="Peptidase_S8_subtilisin-rel"/>
</dbReference>
<evidence type="ECO:0000256" key="6">
    <source>
        <dbReference type="SAM" id="SignalP"/>
    </source>
</evidence>
<keyword evidence="2 6" id="KW-0732">Signal</keyword>
<evidence type="ECO:0000256" key="1">
    <source>
        <dbReference type="ARBA" id="ARBA00022670"/>
    </source>
</evidence>
<feature type="signal peptide" evidence="6">
    <location>
        <begin position="1"/>
        <end position="24"/>
    </location>
</feature>
<dbReference type="RefSeq" id="WP_341695667.1">
    <property type="nucleotide sequence ID" value="NZ_JBBYHR010000002.1"/>
</dbReference>
<dbReference type="NCBIfam" id="TIGR04183">
    <property type="entry name" value="Por_Secre_tail"/>
    <property type="match status" value="1"/>
</dbReference>
<comment type="caution">
    <text evidence="9">The sequence shown here is derived from an EMBL/GenBank/DDBJ whole genome shotgun (WGS) entry which is preliminary data.</text>
</comment>
<evidence type="ECO:0000256" key="5">
    <source>
        <dbReference type="PROSITE-ProRule" id="PRU01240"/>
    </source>
</evidence>
<keyword evidence="10" id="KW-1185">Reference proteome</keyword>
<evidence type="ECO:0000259" key="8">
    <source>
        <dbReference type="Pfam" id="PF18962"/>
    </source>
</evidence>
<feature type="chain" id="PRO_5046946150" evidence="6">
    <location>
        <begin position="25"/>
        <end position="631"/>
    </location>
</feature>
<proteinExistence type="inferred from homology"/>
<dbReference type="InterPro" id="IPR036852">
    <property type="entry name" value="Peptidase_S8/S53_dom_sf"/>
</dbReference>
<sequence length="631" mass="67664">MRKNTVKGMLIIAISAMGSVSAFAQTPEQKKLIVKDNNLEELARISTEEREFKTKNYAEALRLAEINGWPLKRTNSNGDSQKLAGVTEDGHPVYFTMYNLGQAKTTRADKLHPGGGMGLNLTGQGMTIGIWDGEQVRETHENFDGRVEIIDEFVGYGDHATHVAGTMAGGGLVKSAARGIAYQANIRSFSGFANDTDEMADEAGAGLLVSNHSYGFSPNPMPEWFWGAYGNYARSIDEITYSAPRYQPVIAAGNDRGSSPENNPEKGGYDLINCYATAKNAIVVAAVFNVPNYTGPDSVQMSSFSSWGPTDDNRIKPDISAKGVAVYSSEAQSNSDYGSLQGTSMAAPGIAGCITLLQQHYNNVNGVYMLSSTLRGLVAHTADECGEWDGPDPAFGWGLMNSQKAAQAITDNGTASIIEERALTNTNATYTRTVNSNGTDKLVATISWTDRPGTPNNGNVDPTTPVLRNNLDIRVTKVGGETYMPWKFGDFISDAAIQGDNNVDNIEKIEIPGASGEYVITVTKKGSLIGSTQSYSLIVTGIDETAGVDENAPKMFTMWPNPAQGQLNISLPQGAESNAAVELYDIQGRKMLKSSLNGGENTINIENLASGIYMVSVVNGDKTEAKKVVIK</sequence>
<evidence type="ECO:0000259" key="7">
    <source>
        <dbReference type="Pfam" id="PF00082"/>
    </source>
</evidence>
<keyword evidence="1" id="KW-0645">Protease</keyword>
<dbReference type="InterPro" id="IPR000209">
    <property type="entry name" value="Peptidase_S8/S53_dom"/>
</dbReference>
<evidence type="ECO:0000313" key="9">
    <source>
        <dbReference type="EMBL" id="MEL1243346.1"/>
    </source>
</evidence>
<feature type="domain" description="Secretion system C-terminal sorting" evidence="8">
    <location>
        <begin position="558"/>
        <end position="630"/>
    </location>
</feature>
<dbReference type="SUPFAM" id="SSF52743">
    <property type="entry name" value="Subtilisin-like"/>
    <property type="match status" value="1"/>
</dbReference>
<dbReference type="CDD" id="cd04842">
    <property type="entry name" value="Peptidases_S8_Kp43_protease"/>
    <property type="match status" value="1"/>
</dbReference>
<evidence type="ECO:0000256" key="4">
    <source>
        <dbReference type="ARBA" id="ARBA00022825"/>
    </source>
</evidence>
<keyword evidence="4" id="KW-0720">Serine protease</keyword>
<dbReference type="Pfam" id="PF00082">
    <property type="entry name" value="Peptidase_S8"/>
    <property type="match status" value="1"/>
</dbReference>
<dbReference type="InterPro" id="IPR051048">
    <property type="entry name" value="Peptidase_S8/S53_subtilisin"/>
</dbReference>
<dbReference type="PROSITE" id="PS51892">
    <property type="entry name" value="SUBTILASE"/>
    <property type="match status" value="1"/>
</dbReference>